<reference evidence="2" key="1">
    <citation type="submission" date="2023-05" db="EMBL/GenBank/DDBJ databases">
        <title>Nepenthes gracilis genome sequencing.</title>
        <authorList>
            <person name="Fukushima K."/>
        </authorList>
    </citation>
    <scope>NUCLEOTIDE SEQUENCE</scope>
    <source>
        <strain evidence="2">SING2019-196</strain>
    </source>
</reference>
<comment type="caution">
    <text evidence="2">The sequence shown here is derived from an EMBL/GenBank/DDBJ whole genome shotgun (WGS) entry which is preliminary data.</text>
</comment>
<dbReference type="GO" id="GO:0008352">
    <property type="term" value="C:katanin complex"/>
    <property type="evidence" value="ECO:0007669"/>
    <property type="project" value="TreeGrafter"/>
</dbReference>
<dbReference type="PANTHER" id="PTHR19845">
    <property type="entry name" value="KATANIN P80 SUBUNIT"/>
    <property type="match status" value="1"/>
</dbReference>
<feature type="region of interest" description="Disordered" evidence="1">
    <location>
        <begin position="274"/>
        <end position="300"/>
    </location>
</feature>
<dbReference type="PANTHER" id="PTHR19845:SF15">
    <property type="entry name" value="KATANIN P80 WD40 REPEAT-CONTAINING SUBUNIT B1 HOMOLOG KTN80.2"/>
    <property type="match status" value="1"/>
</dbReference>
<sequence>MVGSARAEAIGVHATIFHPDGRTLFCGYEGNLKGSSWEPTICHVAVDMGWSTYHFRNSIRVRVAKLSLMEPYGAGTTENNCPMELKLDPQENHATEKVVPAASCTPSSLSISPDFDIKEVKNIYVDYPKESSKLSTKRQSQTVAGPVNPTVQANVKSFIVPNIVPIESPAGRDLATVRRESLNPVKDDTIDSIKPSYLWRLVTDGGERELFEDKYPTVKTVEEQTERNFSLHIPTALDTVELKTLASAVVKLSLHIAKFENKLQVERDLALSGGSSMPLTGSGRRENNDGMKSPSRRGWLSGQASEISGAILMAYG</sequence>
<accession>A0AAD3Y808</accession>
<dbReference type="GO" id="GO:0007019">
    <property type="term" value="P:microtubule depolymerization"/>
    <property type="evidence" value="ECO:0007669"/>
    <property type="project" value="TreeGrafter"/>
</dbReference>
<evidence type="ECO:0000313" key="3">
    <source>
        <dbReference type="Proteomes" id="UP001279734"/>
    </source>
</evidence>
<gene>
    <name evidence="2" type="ORF">Nepgr_032908</name>
</gene>
<keyword evidence="3" id="KW-1185">Reference proteome</keyword>
<name>A0AAD3Y808_NEPGR</name>
<dbReference type="EMBL" id="BSYO01000039">
    <property type="protein sequence ID" value="GMH31065.1"/>
    <property type="molecule type" value="Genomic_DNA"/>
</dbReference>
<organism evidence="2 3">
    <name type="scientific">Nepenthes gracilis</name>
    <name type="common">Slender pitcher plant</name>
    <dbReference type="NCBI Taxonomy" id="150966"/>
    <lineage>
        <taxon>Eukaryota</taxon>
        <taxon>Viridiplantae</taxon>
        <taxon>Streptophyta</taxon>
        <taxon>Embryophyta</taxon>
        <taxon>Tracheophyta</taxon>
        <taxon>Spermatophyta</taxon>
        <taxon>Magnoliopsida</taxon>
        <taxon>eudicotyledons</taxon>
        <taxon>Gunneridae</taxon>
        <taxon>Pentapetalae</taxon>
        <taxon>Caryophyllales</taxon>
        <taxon>Nepenthaceae</taxon>
        <taxon>Nepenthes</taxon>
    </lineage>
</organism>
<dbReference type="AlphaFoldDB" id="A0AAD3Y808"/>
<proteinExistence type="predicted"/>
<dbReference type="Proteomes" id="UP001279734">
    <property type="component" value="Unassembled WGS sequence"/>
</dbReference>
<evidence type="ECO:0000313" key="2">
    <source>
        <dbReference type="EMBL" id="GMH31065.1"/>
    </source>
</evidence>
<evidence type="ECO:0000256" key="1">
    <source>
        <dbReference type="SAM" id="MobiDB-lite"/>
    </source>
</evidence>
<protein>
    <submittedName>
        <fullName evidence="2">Uncharacterized protein</fullName>
    </submittedName>
</protein>